<dbReference type="Pfam" id="PF10646">
    <property type="entry name" value="Germane"/>
    <property type="match status" value="1"/>
</dbReference>
<sequence>MIRRRKLIRAVVAVLAVLAVLVTAGCVSIPTSGKVEQVEQVRGLPDNRSEIVPKPPVQDAPPRLIVEGFLLAMTRYEPNYDVARQFLTSASRQSWRPGDKVTIFDDRQLATTDDSAVLSATRTGVLGADGAYQPSSGELVQNFGMVKENGQWRIGNPPDGLLISQTSFASAFTPFDLYFYDPSFTALVPDPIYLPSEGRIEASLIQALLNGPSAWLSPAVTTAFPAKTTLNTNSVPVVDGLAQVSLSGQVAGLTDDQRSNLVAQITWTLRQQTGIRGVQLTVNNEPLTVRDQVTQGNETFIPIDAGAQKGPISPQASTTLVGASGSNGNTVVTVDETGESPVLRPVPGPFGKAAYAIDSLAASTSGSTLAAVTDGRTTLRRGAVAAVDPVVVLDKARALLRPQFTRYDELWTIGQDATGTPTIWVARGSSTVEVRPDWLGDLDVTAFRISPDGSRLAVVGEQNGSDVLALATIVRGDHLTIGPLREIQVAPSGSALRRLDDVGWITPTELIVLGSPGPSASVEPYGVEQDGSKTERLGSSDDWRATSIATAIDPSSLFRAVIAGQGDETWVYRSSDYWPPFSSKLRVPAYPG</sequence>
<keyword evidence="4" id="KW-1185">Reference proteome</keyword>
<dbReference type="RefSeq" id="WP_182560894.1">
    <property type="nucleotide sequence ID" value="NZ_JACGWT010000004.1"/>
</dbReference>
<organism evidence="3 4">
    <name type="scientific">Microlunatus kandeliicorticis</name>
    <dbReference type="NCBI Taxonomy" id="1759536"/>
    <lineage>
        <taxon>Bacteria</taxon>
        <taxon>Bacillati</taxon>
        <taxon>Actinomycetota</taxon>
        <taxon>Actinomycetes</taxon>
        <taxon>Propionibacteriales</taxon>
        <taxon>Propionibacteriaceae</taxon>
        <taxon>Microlunatus</taxon>
    </lineage>
</organism>
<feature type="compositionally biased region" description="Basic and acidic residues" evidence="1">
    <location>
        <begin position="530"/>
        <end position="540"/>
    </location>
</feature>
<dbReference type="InterPro" id="IPR019606">
    <property type="entry name" value="GerMN"/>
</dbReference>
<dbReference type="Proteomes" id="UP000523079">
    <property type="component" value="Unassembled WGS sequence"/>
</dbReference>
<name>A0A7W3IU63_9ACTN</name>
<dbReference type="PROSITE" id="PS51257">
    <property type="entry name" value="PROKAR_LIPOPROTEIN"/>
    <property type="match status" value="1"/>
</dbReference>
<evidence type="ECO:0000313" key="4">
    <source>
        <dbReference type="Proteomes" id="UP000523079"/>
    </source>
</evidence>
<evidence type="ECO:0000313" key="3">
    <source>
        <dbReference type="EMBL" id="MBA8795332.1"/>
    </source>
</evidence>
<dbReference type="SUPFAM" id="SSF69304">
    <property type="entry name" value="Tricorn protease N-terminal domain"/>
    <property type="match status" value="1"/>
</dbReference>
<dbReference type="EMBL" id="JACGWT010000004">
    <property type="protein sequence ID" value="MBA8795332.1"/>
    <property type="molecule type" value="Genomic_DNA"/>
</dbReference>
<dbReference type="AlphaFoldDB" id="A0A7W3IU63"/>
<dbReference type="Pfam" id="PF25976">
    <property type="entry name" value="LpqB_N"/>
    <property type="match status" value="1"/>
</dbReference>
<evidence type="ECO:0000256" key="1">
    <source>
        <dbReference type="SAM" id="MobiDB-lite"/>
    </source>
</evidence>
<feature type="region of interest" description="Disordered" evidence="1">
    <location>
        <begin position="516"/>
        <end position="540"/>
    </location>
</feature>
<reference evidence="3 4" key="1">
    <citation type="submission" date="2020-07" db="EMBL/GenBank/DDBJ databases">
        <title>Sequencing the genomes of 1000 actinobacteria strains.</title>
        <authorList>
            <person name="Klenk H.-P."/>
        </authorList>
    </citation>
    <scope>NUCLEOTIDE SEQUENCE [LARGE SCALE GENOMIC DNA]</scope>
    <source>
        <strain evidence="3 4">DSM 100723</strain>
    </source>
</reference>
<proteinExistence type="predicted"/>
<dbReference type="SMART" id="SM00909">
    <property type="entry name" value="Germane"/>
    <property type="match status" value="1"/>
</dbReference>
<feature type="domain" description="GerMN" evidence="2">
    <location>
        <begin position="201"/>
        <end position="291"/>
    </location>
</feature>
<evidence type="ECO:0000259" key="2">
    <source>
        <dbReference type="SMART" id="SM00909"/>
    </source>
</evidence>
<protein>
    <recommendedName>
        <fullName evidence="2">GerMN domain-containing protein</fullName>
    </recommendedName>
</protein>
<accession>A0A7W3IU63</accession>
<dbReference type="InterPro" id="IPR059026">
    <property type="entry name" value="LpqB_N"/>
</dbReference>
<comment type="caution">
    <text evidence="3">The sequence shown here is derived from an EMBL/GenBank/DDBJ whole genome shotgun (WGS) entry which is preliminary data.</text>
</comment>
<dbReference type="Pfam" id="PF10647">
    <property type="entry name" value="Gmad1"/>
    <property type="match status" value="1"/>
</dbReference>
<dbReference type="InterPro" id="IPR018910">
    <property type="entry name" value="LpqB_C"/>
</dbReference>
<gene>
    <name evidence="3" type="ORF">FHX74_002960</name>
</gene>